<proteinExistence type="predicted"/>
<organism evidence="2 3">
    <name type="scientific">Pedobacter frigidisoli</name>
    <dbReference type="NCBI Taxonomy" id="2530455"/>
    <lineage>
        <taxon>Bacteria</taxon>
        <taxon>Pseudomonadati</taxon>
        <taxon>Bacteroidota</taxon>
        <taxon>Sphingobacteriia</taxon>
        <taxon>Sphingobacteriales</taxon>
        <taxon>Sphingobacteriaceae</taxon>
        <taxon>Pedobacter</taxon>
    </lineage>
</organism>
<protein>
    <submittedName>
        <fullName evidence="2">Uncharacterized protein</fullName>
    </submittedName>
</protein>
<keyword evidence="1" id="KW-0472">Membrane</keyword>
<evidence type="ECO:0000313" key="3">
    <source>
        <dbReference type="Proteomes" id="UP000291485"/>
    </source>
</evidence>
<reference evidence="2 3" key="1">
    <citation type="submission" date="2019-02" db="EMBL/GenBank/DDBJ databases">
        <title>Pedobacter sp. RP-3-11 sp. nov., isolated from Arctic soil.</title>
        <authorList>
            <person name="Dahal R.H."/>
        </authorList>
    </citation>
    <scope>NUCLEOTIDE SEQUENCE [LARGE SCALE GENOMIC DNA]</scope>
    <source>
        <strain evidence="2 3">RP-3-11</strain>
    </source>
</reference>
<dbReference type="Proteomes" id="UP000291485">
    <property type="component" value="Unassembled WGS sequence"/>
</dbReference>
<sequence length="293" mass="33641">MKLSDSQRKWGKRILIFVCFWVILGFALTVLVDYRLKEIIQLAVKEKSNDQYVFEAGGASFSLLKKNIIIRNATIFKKDSVNTAAHYQIKVARLYFGITSFRQLIFHQKLILDSLSLSDPLISLHEHSKAVATQKKQFHTENIESLIKKALVHLQVKSFHIKNATYVFKSKVNPTELRINQINFTVKNFSDAENVGKHLFSTEDIDLSIGKQEINFPDGLHRINFKNLHFSGKNQFFELDNFGFLAKATSLRTETKITADKFRFKSSALASIFTKDELILDTVLLLKPVLSIW</sequence>
<dbReference type="AlphaFoldDB" id="A0A4V2MKQ3"/>
<evidence type="ECO:0000256" key="1">
    <source>
        <dbReference type="SAM" id="Phobius"/>
    </source>
</evidence>
<comment type="caution">
    <text evidence="2">The sequence shown here is derived from an EMBL/GenBank/DDBJ whole genome shotgun (WGS) entry which is preliminary data.</text>
</comment>
<dbReference type="RefSeq" id="WP_131562761.1">
    <property type="nucleotide sequence ID" value="NZ_SJSN01000029.1"/>
</dbReference>
<accession>A0A4V2MKQ3</accession>
<evidence type="ECO:0000313" key="2">
    <source>
        <dbReference type="EMBL" id="TCC99086.1"/>
    </source>
</evidence>
<gene>
    <name evidence="2" type="ORF">EZ449_21405</name>
</gene>
<name>A0A4V2MKQ3_9SPHI</name>
<dbReference type="OrthoDB" id="610933at2"/>
<dbReference type="EMBL" id="SJSN01000029">
    <property type="protein sequence ID" value="TCC99086.1"/>
    <property type="molecule type" value="Genomic_DNA"/>
</dbReference>
<feature type="transmembrane region" description="Helical" evidence="1">
    <location>
        <begin position="12"/>
        <end position="32"/>
    </location>
</feature>
<keyword evidence="1" id="KW-1133">Transmembrane helix</keyword>
<keyword evidence="1" id="KW-0812">Transmembrane</keyword>
<keyword evidence="3" id="KW-1185">Reference proteome</keyword>